<comment type="caution">
    <text evidence="2">The sequence shown here is derived from an EMBL/GenBank/DDBJ whole genome shotgun (WGS) entry which is preliminary data.</text>
</comment>
<feature type="compositionally biased region" description="Polar residues" evidence="1">
    <location>
        <begin position="24"/>
        <end position="43"/>
    </location>
</feature>
<feature type="compositionally biased region" description="Polar residues" evidence="1">
    <location>
        <begin position="50"/>
        <end position="60"/>
    </location>
</feature>
<dbReference type="Proteomes" id="UP000765509">
    <property type="component" value="Unassembled WGS sequence"/>
</dbReference>
<evidence type="ECO:0000313" key="3">
    <source>
        <dbReference type="Proteomes" id="UP000765509"/>
    </source>
</evidence>
<feature type="compositionally biased region" description="Basic and acidic residues" evidence="1">
    <location>
        <begin position="10"/>
        <end position="23"/>
    </location>
</feature>
<feature type="region of interest" description="Disordered" evidence="1">
    <location>
        <begin position="1"/>
        <end position="91"/>
    </location>
</feature>
<gene>
    <name evidence="2" type="ORF">O181_044799</name>
</gene>
<sequence>MSPNNSETNDEPRRDDFMAHEEGTQSNSEFNHQQMCLSKSMLEQSEIRQQRSQACKQEGSTRMAERGTPINFPWDENSFTHPLPVPTQRKG</sequence>
<dbReference type="AlphaFoldDB" id="A0A9Q3DKQ4"/>
<reference evidence="2" key="1">
    <citation type="submission" date="2021-03" db="EMBL/GenBank/DDBJ databases">
        <title>Draft genome sequence of rust myrtle Austropuccinia psidii MF-1, a brazilian biotype.</title>
        <authorList>
            <person name="Quecine M.C."/>
            <person name="Pachon D.M.R."/>
            <person name="Bonatelli M.L."/>
            <person name="Correr F.H."/>
            <person name="Franceschini L.M."/>
            <person name="Leite T.F."/>
            <person name="Margarido G.R.A."/>
            <person name="Almeida C.A."/>
            <person name="Ferrarezi J.A."/>
            <person name="Labate C.A."/>
        </authorList>
    </citation>
    <scope>NUCLEOTIDE SEQUENCE</scope>
    <source>
        <strain evidence="2">MF-1</strain>
    </source>
</reference>
<protein>
    <submittedName>
        <fullName evidence="2">Uncharacterized protein</fullName>
    </submittedName>
</protein>
<organism evidence="2 3">
    <name type="scientific">Austropuccinia psidii MF-1</name>
    <dbReference type="NCBI Taxonomy" id="1389203"/>
    <lineage>
        <taxon>Eukaryota</taxon>
        <taxon>Fungi</taxon>
        <taxon>Dikarya</taxon>
        <taxon>Basidiomycota</taxon>
        <taxon>Pucciniomycotina</taxon>
        <taxon>Pucciniomycetes</taxon>
        <taxon>Pucciniales</taxon>
        <taxon>Sphaerophragmiaceae</taxon>
        <taxon>Austropuccinia</taxon>
    </lineage>
</organism>
<accession>A0A9Q3DKQ4</accession>
<dbReference type="EMBL" id="AVOT02018305">
    <property type="protein sequence ID" value="MBW0505084.1"/>
    <property type="molecule type" value="Genomic_DNA"/>
</dbReference>
<keyword evidence="3" id="KW-1185">Reference proteome</keyword>
<proteinExistence type="predicted"/>
<name>A0A9Q3DKQ4_9BASI</name>
<evidence type="ECO:0000256" key="1">
    <source>
        <dbReference type="SAM" id="MobiDB-lite"/>
    </source>
</evidence>
<evidence type="ECO:0000313" key="2">
    <source>
        <dbReference type="EMBL" id="MBW0505084.1"/>
    </source>
</evidence>